<evidence type="ECO:0000313" key="1">
    <source>
        <dbReference type="EMBL" id="ALN78566.1"/>
    </source>
</evidence>
<proteinExistence type="predicted"/>
<accession>A0A0S2F4Y9</accession>
<evidence type="ECO:0000313" key="2">
    <source>
        <dbReference type="Proteomes" id="UP000060787"/>
    </source>
</evidence>
<dbReference type="STRING" id="84531.LA76x_0405"/>
<dbReference type="Proteomes" id="UP000060787">
    <property type="component" value="Chromosome"/>
</dbReference>
<dbReference type="KEGG" id="lab:LA76x_0405"/>
<reference evidence="1 2" key="1">
    <citation type="journal article" date="2015" name="BMC Genomics">
        <title>Comparative genomics and metabolic profiling of the genus Lysobacter.</title>
        <authorList>
            <person name="de Bruijn I."/>
            <person name="Cheng X."/>
            <person name="de Jager V."/>
            <person name="Exposito R.G."/>
            <person name="Watrous J."/>
            <person name="Patel N."/>
            <person name="Postma J."/>
            <person name="Dorrestein P.C."/>
            <person name="Kobayashi D."/>
            <person name="Raaijmakers J.M."/>
        </authorList>
    </citation>
    <scope>NUCLEOTIDE SEQUENCE [LARGE SCALE GENOMIC DNA]</scope>
    <source>
        <strain evidence="1 2">76</strain>
    </source>
</reference>
<sequence>MGHREGGEGMIVSEFQYRSPLGRFVPQTLDLDRLKRQGWREQGLLVVSAEDTRLDWVERQLLSQIAERLYGKREQAHG</sequence>
<protein>
    <submittedName>
        <fullName evidence="1">Uncharacterized protein</fullName>
    </submittedName>
</protein>
<dbReference type="AlphaFoldDB" id="A0A0S2F4Y9"/>
<keyword evidence="2" id="KW-1185">Reference proteome</keyword>
<gene>
    <name evidence="1" type="ORF">LA76x_0405</name>
</gene>
<organism evidence="1 2">
    <name type="scientific">Lysobacter antibioticus</name>
    <dbReference type="NCBI Taxonomy" id="84531"/>
    <lineage>
        <taxon>Bacteria</taxon>
        <taxon>Pseudomonadati</taxon>
        <taxon>Pseudomonadota</taxon>
        <taxon>Gammaproteobacteria</taxon>
        <taxon>Lysobacterales</taxon>
        <taxon>Lysobacteraceae</taxon>
        <taxon>Lysobacter</taxon>
    </lineage>
</organism>
<dbReference type="EMBL" id="CP011129">
    <property type="protein sequence ID" value="ALN78566.1"/>
    <property type="molecule type" value="Genomic_DNA"/>
</dbReference>
<dbReference type="PATRIC" id="fig|84531.8.peg.417"/>
<name>A0A0S2F4Y9_LYSAN</name>